<reference evidence="2 3" key="1">
    <citation type="journal article" date="2015" name="J. Biotechnol.">
        <title>Complete genome sequence of a malodorant-producing acetogen, Clostridium scatologenes ATCC 25775(T).</title>
        <authorList>
            <person name="Zhu Z."/>
            <person name="Guo T."/>
            <person name="Zheng H."/>
            <person name="Song T."/>
            <person name="Ouyang P."/>
            <person name="Xie J."/>
        </authorList>
    </citation>
    <scope>NUCLEOTIDE SEQUENCE [LARGE SCALE GENOMIC DNA]</scope>
    <source>
        <strain evidence="2 3">ATCC 25775</strain>
    </source>
</reference>
<dbReference type="EMBL" id="CP009933">
    <property type="protein sequence ID" value="AKA69809.1"/>
    <property type="molecule type" value="Genomic_DNA"/>
</dbReference>
<dbReference type="STRING" id="1548.CSCA_2684"/>
<accession>A0A0E3M9S0</accession>
<sequence length="148" mass="16113">MLNAQEISILVILGVVVGVLGIMLIAVPALKKNGINGEKNLKKVQDIVGASDAVIKSIDAILPGNKAIDILKVIEKWAIIAVGHAQQLYYTENIGKDERKKVAQSVIYKILEELDIEITESRKYLINAAIENAVNDLGHDPIMQSLGF</sequence>
<protein>
    <submittedName>
        <fullName evidence="2">Uncharacterized protein</fullName>
    </submittedName>
</protein>
<proteinExistence type="predicted"/>
<keyword evidence="1" id="KW-0472">Membrane</keyword>
<evidence type="ECO:0000313" key="3">
    <source>
        <dbReference type="Proteomes" id="UP000033115"/>
    </source>
</evidence>
<keyword evidence="1" id="KW-1133">Transmembrane helix</keyword>
<gene>
    <name evidence="2" type="ORF">CSCA_2684</name>
</gene>
<name>A0A0E3M9S0_CLOSL</name>
<evidence type="ECO:0000313" key="2">
    <source>
        <dbReference type="EMBL" id="AKA69809.1"/>
    </source>
</evidence>
<dbReference type="HOGENOM" id="CLU_118487_0_0_9"/>
<dbReference type="Proteomes" id="UP000033115">
    <property type="component" value="Chromosome"/>
</dbReference>
<feature type="transmembrane region" description="Helical" evidence="1">
    <location>
        <begin position="7"/>
        <end position="30"/>
    </location>
</feature>
<dbReference type="KEGG" id="csq:CSCA_2684"/>
<evidence type="ECO:0000256" key="1">
    <source>
        <dbReference type="SAM" id="Phobius"/>
    </source>
</evidence>
<organism evidence="2 3">
    <name type="scientific">Clostridium scatologenes</name>
    <dbReference type="NCBI Taxonomy" id="1548"/>
    <lineage>
        <taxon>Bacteria</taxon>
        <taxon>Bacillati</taxon>
        <taxon>Bacillota</taxon>
        <taxon>Clostridia</taxon>
        <taxon>Eubacteriales</taxon>
        <taxon>Clostridiaceae</taxon>
        <taxon>Clostridium</taxon>
    </lineage>
</organism>
<dbReference type="RefSeq" id="WP_029161594.1">
    <property type="nucleotide sequence ID" value="NZ_CP009933.1"/>
</dbReference>
<keyword evidence="1" id="KW-0812">Transmembrane</keyword>
<dbReference type="AlphaFoldDB" id="A0A0E3M9S0"/>
<keyword evidence="3" id="KW-1185">Reference proteome</keyword>